<keyword evidence="2 4" id="KW-0012">Acyltransferase</keyword>
<name>A0A0P1ERG9_9RHOB</name>
<evidence type="ECO:0000313" key="5">
    <source>
        <dbReference type="Proteomes" id="UP000054823"/>
    </source>
</evidence>
<dbReference type="InterPro" id="IPR000182">
    <property type="entry name" value="GNAT_dom"/>
</dbReference>
<evidence type="ECO:0000256" key="2">
    <source>
        <dbReference type="ARBA" id="ARBA00023315"/>
    </source>
</evidence>
<evidence type="ECO:0000259" key="3">
    <source>
        <dbReference type="PROSITE" id="PS51186"/>
    </source>
</evidence>
<protein>
    <submittedName>
        <fullName evidence="4">N-acyltransferase YncA</fullName>
        <ecNumber evidence="4">2.3.1.-</ecNumber>
    </submittedName>
</protein>
<dbReference type="STRING" id="321267.SHM7688_02266"/>
<feature type="domain" description="N-acetyltransferase" evidence="3">
    <location>
        <begin position="1"/>
        <end position="154"/>
    </location>
</feature>
<dbReference type="OrthoDB" id="5459937at2"/>
<reference evidence="4 5" key="1">
    <citation type="submission" date="2015-09" db="EMBL/GenBank/DDBJ databases">
        <authorList>
            <consortium name="Swine Surveillance"/>
        </authorList>
    </citation>
    <scope>NUCLEOTIDE SEQUENCE [LARGE SCALE GENOMIC DNA]</scope>
    <source>
        <strain evidence="4 5">CECT 7688</strain>
    </source>
</reference>
<dbReference type="PANTHER" id="PTHR43072">
    <property type="entry name" value="N-ACETYLTRANSFERASE"/>
    <property type="match status" value="1"/>
</dbReference>
<dbReference type="Pfam" id="PF13420">
    <property type="entry name" value="Acetyltransf_4"/>
    <property type="match status" value="1"/>
</dbReference>
<dbReference type="SUPFAM" id="SSF55729">
    <property type="entry name" value="Acyl-CoA N-acyltransferases (Nat)"/>
    <property type="match status" value="1"/>
</dbReference>
<dbReference type="InterPro" id="IPR016181">
    <property type="entry name" value="Acyl_CoA_acyltransferase"/>
</dbReference>
<dbReference type="PANTHER" id="PTHR43072:SF23">
    <property type="entry name" value="UPF0039 PROTEIN C11D3.02C"/>
    <property type="match status" value="1"/>
</dbReference>
<dbReference type="Gene3D" id="3.40.630.30">
    <property type="match status" value="1"/>
</dbReference>
<dbReference type="CDD" id="cd04301">
    <property type="entry name" value="NAT_SF"/>
    <property type="match status" value="1"/>
</dbReference>
<dbReference type="AlphaFoldDB" id="A0A0P1ERG9"/>
<keyword evidence="1 4" id="KW-0808">Transferase</keyword>
<evidence type="ECO:0000313" key="4">
    <source>
        <dbReference type="EMBL" id="CUH52819.1"/>
    </source>
</evidence>
<dbReference type="EC" id="2.3.1.-" evidence="4"/>
<dbReference type="Proteomes" id="UP000054823">
    <property type="component" value="Unassembled WGS sequence"/>
</dbReference>
<keyword evidence="5" id="KW-1185">Reference proteome</keyword>
<sequence length="158" mass="16828">MDVRVATPDDAEAIAAIWNAEIRSGVSTFTTVEKTPQDVVRAIKGAEVFLVAAQGAAVLGFGTYGAFRGGPGYSATVEHTVYLTKGARGCGLGRRLMARLETVARVQGHHVMVAAVGSENAAGVAFHKALGFQQVGRLAQVGRKFDRWMDLILLQKML</sequence>
<evidence type="ECO:0000256" key="1">
    <source>
        <dbReference type="ARBA" id="ARBA00022679"/>
    </source>
</evidence>
<accession>A0A0P1ERG9</accession>
<proteinExistence type="predicted"/>
<gene>
    <name evidence="4" type="primary">yncA</name>
    <name evidence="4" type="ORF">SHM7688_02266</name>
</gene>
<organism evidence="4 5">
    <name type="scientific">Shimia marina</name>
    <dbReference type="NCBI Taxonomy" id="321267"/>
    <lineage>
        <taxon>Bacteria</taxon>
        <taxon>Pseudomonadati</taxon>
        <taxon>Pseudomonadota</taxon>
        <taxon>Alphaproteobacteria</taxon>
        <taxon>Rhodobacterales</taxon>
        <taxon>Roseobacteraceae</taxon>
    </lineage>
</organism>
<dbReference type="GO" id="GO:0016747">
    <property type="term" value="F:acyltransferase activity, transferring groups other than amino-acyl groups"/>
    <property type="evidence" value="ECO:0007669"/>
    <property type="project" value="InterPro"/>
</dbReference>
<dbReference type="EMBL" id="CYPW01000024">
    <property type="protein sequence ID" value="CUH52819.1"/>
    <property type="molecule type" value="Genomic_DNA"/>
</dbReference>
<dbReference type="PROSITE" id="PS51186">
    <property type="entry name" value="GNAT"/>
    <property type="match status" value="1"/>
</dbReference>